<keyword evidence="3 8" id="KW-0791">Threonine biosynthesis</keyword>
<evidence type="ECO:0000256" key="4">
    <source>
        <dbReference type="ARBA" id="ARBA00022741"/>
    </source>
</evidence>
<comment type="caution">
    <text evidence="10">The sequence shown here is derived from an EMBL/GenBank/DDBJ whole genome shotgun (WGS) entry which is preliminary data.</text>
</comment>
<evidence type="ECO:0000256" key="6">
    <source>
        <dbReference type="ARBA" id="ARBA00022840"/>
    </source>
</evidence>
<dbReference type="GO" id="GO:0009088">
    <property type="term" value="P:threonine biosynthetic process"/>
    <property type="evidence" value="ECO:0007669"/>
    <property type="project" value="UniProtKB-UniRule"/>
</dbReference>
<dbReference type="RefSeq" id="WP_308957429.1">
    <property type="nucleotide sequence ID" value="NZ_JAVICY010000050.1"/>
</dbReference>
<evidence type="ECO:0000259" key="9">
    <source>
        <dbReference type="Pfam" id="PF01636"/>
    </source>
</evidence>
<dbReference type="PANTHER" id="PTHR21064">
    <property type="entry name" value="AMINOGLYCOSIDE PHOSPHOTRANSFERASE DOMAIN-CONTAINING PROTEIN-RELATED"/>
    <property type="match status" value="1"/>
</dbReference>
<dbReference type="Gene3D" id="3.30.200.20">
    <property type="entry name" value="Phosphorylase Kinase, domain 1"/>
    <property type="match status" value="1"/>
</dbReference>
<comment type="similarity">
    <text evidence="7 8">Belongs to the pseudomonas-type ThrB family.</text>
</comment>
<accession>A0AAW8JPN2</accession>
<feature type="domain" description="Aminoglycoside phosphotransferase" evidence="9">
    <location>
        <begin position="26"/>
        <end position="253"/>
    </location>
</feature>
<gene>
    <name evidence="8" type="primary">thrB</name>
    <name evidence="10" type="ORF">RFH51_19020</name>
</gene>
<evidence type="ECO:0000313" key="10">
    <source>
        <dbReference type="EMBL" id="MDQ9073536.1"/>
    </source>
</evidence>
<evidence type="ECO:0000256" key="5">
    <source>
        <dbReference type="ARBA" id="ARBA00022777"/>
    </source>
</evidence>
<dbReference type="Pfam" id="PF01636">
    <property type="entry name" value="APH"/>
    <property type="match status" value="1"/>
</dbReference>
<comment type="pathway">
    <text evidence="8">Amino-acid biosynthesis; L-threonine biosynthesis; L-threonine from L-aspartate: step 4/5.</text>
</comment>
<name>A0AAW8JPN2_9GAMM</name>
<evidence type="ECO:0000313" key="11">
    <source>
        <dbReference type="Proteomes" id="UP001243195"/>
    </source>
</evidence>
<keyword evidence="1 8" id="KW-0028">Amino-acid biosynthesis</keyword>
<sequence length="315" mass="36049">MSVYTSLSLDEVQAFAKPYGLKVLELVPIQGGIQNTNYFMVCEDQQYVLTVFEEMNQEQAGELVPVLDHLSAHGVPVAVPLKHSGQAIHFIANKPAQIAPRVLGSHPESTSIEQVQAIAKAQAQLHVALQDFPLQRHYNRNHSYWKQVAHDLKLKMDQDDAELLEQVLTLFQNKKNQYPDRPTGFIHSDLFRDNTLFNGNQLQGILDFYELNKDEFLFDIAITTNDFCTDYPNVSLNQDKAKAYLDAYQSIRKLTSDELACVDIYLAIAACRFWLMRLGIAIKNREQGRTGDDILQKNPMEMRNMLEERLKYVKN</sequence>
<evidence type="ECO:0000256" key="1">
    <source>
        <dbReference type="ARBA" id="ARBA00022605"/>
    </source>
</evidence>
<protein>
    <recommendedName>
        <fullName evidence="8">Homoserine kinase</fullName>
        <shortName evidence="8">HK</shortName>
        <shortName evidence="8">HSK</shortName>
        <ecNumber evidence="8">2.7.1.39</ecNumber>
    </recommendedName>
</protein>
<keyword evidence="4 8" id="KW-0547">Nucleotide-binding</keyword>
<keyword evidence="2 8" id="KW-0808">Transferase</keyword>
<dbReference type="SUPFAM" id="SSF56112">
    <property type="entry name" value="Protein kinase-like (PK-like)"/>
    <property type="match status" value="1"/>
</dbReference>
<organism evidence="10 11">
    <name type="scientific">Acinetobacter gerneri</name>
    <dbReference type="NCBI Taxonomy" id="202952"/>
    <lineage>
        <taxon>Bacteria</taxon>
        <taxon>Pseudomonadati</taxon>
        <taxon>Pseudomonadota</taxon>
        <taxon>Gammaproteobacteria</taxon>
        <taxon>Moraxellales</taxon>
        <taxon>Moraxellaceae</taxon>
        <taxon>Acinetobacter</taxon>
    </lineage>
</organism>
<dbReference type="Proteomes" id="UP001243195">
    <property type="component" value="Unassembled WGS sequence"/>
</dbReference>
<comment type="catalytic activity">
    <reaction evidence="8">
        <text>L-homoserine + ATP = O-phospho-L-homoserine + ADP + H(+)</text>
        <dbReference type="Rhea" id="RHEA:13985"/>
        <dbReference type="ChEBI" id="CHEBI:15378"/>
        <dbReference type="ChEBI" id="CHEBI:30616"/>
        <dbReference type="ChEBI" id="CHEBI:57476"/>
        <dbReference type="ChEBI" id="CHEBI:57590"/>
        <dbReference type="ChEBI" id="CHEBI:456216"/>
        <dbReference type="EC" id="2.7.1.39"/>
    </reaction>
</comment>
<dbReference type="InterPro" id="IPR005280">
    <property type="entry name" value="Homoserine_kinase_II"/>
</dbReference>
<dbReference type="EMBL" id="JAVIDA010000048">
    <property type="protein sequence ID" value="MDQ9073536.1"/>
    <property type="molecule type" value="Genomic_DNA"/>
</dbReference>
<dbReference type="InterPro" id="IPR011009">
    <property type="entry name" value="Kinase-like_dom_sf"/>
</dbReference>
<dbReference type="EC" id="2.7.1.39" evidence="8"/>
<evidence type="ECO:0000256" key="7">
    <source>
        <dbReference type="ARBA" id="ARBA00038240"/>
    </source>
</evidence>
<dbReference type="HAMAP" id="MF_00301">
    <property type="entry name" value="Homoser_kinase_2"/>
    <property type="match status" value="1"/>
</dbReference>
<evidence type="ECO:0000256" key="8">
    <source>
        <dbReference type="HAMAP-Rule" id="MF_00301"/>
    </source>
</evidence>
<dbReference type="GO" id="GO:0005524">
    <property type="term" value="F:ATP binding"/>
    <property type="evidence" value="ECO:0007669"/>
    <property type="project" value="UniProtKB-KW"/>
</dbReference>
<dbReference type="Gene3D" id="3.90.1200.10">
    <property type="match status" value="1"/>
</dbReference>
<dbReference type="InterPro" id="IPR002575">
    <property type="entry name" value="Aminoglycoside_PTrfase"/>
</dbReference>
<dbReference type="AlphaFoldDB" id="A0AAW8JPN2"/>
<dbReference type="NCBIfam" id="NF003558">
    <property type="entry name" value="PRK05231.1"/>
    <property type="match status" value="1"/>
</dbReference>
<dbReference type="GO" id="GO:0004413">
    <property type="term" value="F:homoserine kinase activity"/>
    <property type="evidence" value="ECO:0007669"/>
    <property type="project" value="UniProtKB-UniRule"/>
</dbReference>
<proteinExistence type="inferred from homology"/>
<keyword evidence="6 8" id="KW-0067">ATP-binding</keyword>
<evidence type="ECO:0000256" key="2">
    <source>
        <dbReference type="ARBA" id="ARBA00022679"/>
    </source>
</evidence>
<dbReference type="CDD" id="cd05153">
    <property type="entry name" value="HomoserineK_II"/>
    <property type="match status" value="1"/>
</dbReference>
<keyword evidence="5 8" id="KW-0418">Kinase</keyword>
<dbReference type="InterPro" id="IPR050249">
    <property type="entry name" value="Pseudomonas-type_ThrB"/>
</dbReference>
<reference evidence="10" key="1">
    <citation type="submission" date="2023-08" db="EMBL/GenBank/DDBJ databases">
        <title>Emergence of clinically-relevant ST2 carbapenem-resistant Acinetobacter baumannii strains in hospital sewages in Zhejiang, East of China.</title>
        <authorList>
            <person name="Kaichao C."/>
            <person name="Zhang R."/>
        </authorList>
    </citation>
    <scope>NUCLEOTIDE SEQUENCE</scope>
    <source>
        <strain evidence="10">M-SY-60</strain>
    </source>
</reference>
<dbReference type="PANTHER" id="PTHR21064:SF6">
    <property type="entry name" value="AMINOGLYCOSIDE PHOSPHOTRANSFERASE DOMAIN-CONTAINING PROTEIN"/>
    <property type="match status" value="1"/>
</dbReference>
<evidence type="ECO:0000256" key="3">
    <source>
        <dbReference type="ARBA" id="ARBA00022697"/>
    </source>
</evidence>